<dbReference type="OMA" id="PMQEDGG"/>
<dbReference type="EMBL" id="HG718853">
    <property type="protein sequence ID" value="CDJ56247.1"/>
    <property type="molecule type" value="Genomic_DNA"/>
</dbReference>
<gene>
    <name evidence="3" type="ORF">EMWEY_00002610</name>
</gene>
<reference evidence="3" key="2">
    <citation type="submission" date="2013-10" db="EMBL/GenBank/DDBJ databases">
        <authorList>
            <person name="Aslett M."/>
        </authorList>
    </citation>
    <scope>NUCLEOTIDE SEQUENCE [LARGE SCALE GENOMIC DNA]</scope>
    <source>
        <strain evidence="3">Weybridge</strain>
    </source>
</reference>
<accession>U6LWB4</accession>
<keyword evidence="2" id="KW-0732">Signal</keyword>
<proteinExistence type="predicted"/>
<evidence type="ECO:0000256" key="2">
    <source>
        <dbReference type="SAM" id="SignalP"/>
    </source>
</evidence>
<dbReference type="Proteomes" id="UP000030763">
    <property type="component" value="Unassembled WGS sequence"/>
</dbReference>
<keyword evidence="4" id="KW-1185">Reference proteome</keyword>
<evidence type="ECO:0000256" key="1">
    <source>
        <dbReference type="SAM" id="MobiDB-lite"/>
    </source>
</evidence>
<evidence type="ECO:0000313" key="3">
    <source>
        <dbReference type="EMBL" id="CDJ56247.1"/>
    </source>
</evidence>
<dbReference type="VEuPathDB" id="ToxoDB:EMWEY_00002610"/>
<dbReference type="AlphaFoldDB" id="U6LWB4"/>
<evidence type="ECO:0000313" key="4">
    <source>
        <dbReference type="Proteomes" id="UP000030763"/>
    </source>
</evidence>
<feature type="chain" id="PRO_5004675247" evidence="2">
    <location>
        <begin position="25"/>
        <end position="253"/>
    </location>
</feature>
<protein>
    <submittedName>
        <fullName evidence="3">Uncharacterized protein</fullName>
    </submittedName>
</protein>
<name>U6LWB4_EIMMA</name>
<organism evidence="3 4">
    <name type="scientific">Eimeria maxima</name>
    <name type="common">Coccidian parasite</name>
    <dbReference type="NCBI Taxonomy" id="5804"/>
    <lineage>
        <taxon>Eukaryota</taxon>
        <taxon>Sar</taxon>
        <taxon>Alveolata</taxon>
        <taxon>Apicomplexa</taxon>
        <taxon>Conoidasida</taxon>
        <taxon>Coccidia</taxon>
        <taxon>Eucoccidiorida</taxon>
        <taxon>Eimeriorina</taxon>
        <taxon>Eimeriidae</taxon>
        <taxon>Eimeria</taxon>
    </lineage>
</organism>
<dbReference type="GeneID" id="25334247"/>
<feature type="signal peptide" evidence="2">
    <location>
        <begin position="1"/>
        <end position="24"/>
    </location>
</feature>
<sequence>MRKARAFFFFSVASLSLHAGLSSAGEEKDLRAESTPGSPVAGDAPLSSVPRTESAAAGAAAGSGALDLTTGHGALSSFTELSPSDLEAIASRLSSLAGSDVLNAVAGHVNPEEGGMDVQFVQRALSLLGQLLATPGSRELLTEGGKDPEALLRTLLQKQGQPTEGEEEEALVAILVYFLSLRRVLEGNLYLRTQVGDLIQENAEKLLADGDFSNVLSSIAASTVFQDLRDEVEEDIQRSTGYAPVAESGGDMS</sequence>
<reference evidence="3" key="1">
    <citation type="submission" date="2013-10" db="EMBL/GenBank/DDBJ databases">
        <title>Genomic analysis of the causative agents of coccidiosis in chickens.</title>
        <authorList>
            <person name="Reid A.J."/>
            <person name="Blake D."/>
            <person name="Billington K."/>
            <person name="Browne H."/>
            <person name="Dunn M."/>
            <person name="Hung S."/>
            <person name="Kawahara F."/>
            <person name="Miranda-Saavedra D."/>
            <person name="Mourier T."/>
            <person name="Nagra H."/>
            <person name="Otto T.D."/>
            <person name="Rawlings N."/>
            <person name="Sanchez A."/>
            <person name="Sanders M."/>
            <person name="Subramaniam C."/>
            <person name="Tay Y."/>
            <person name="Dear P."/>
            <person name="Doerig C."/>
            <person name="Gruber A."/>
            <person name="Parkinson J."/>
            <person name="Shirley M."/>
            <person name="Wan K.L."/>
            <person name="Berriman M."/>
            <person name="Tomley F."/>
            <person name="Pain A."/>
        </authorList>
    </citation>
    <scope>NUCLEOTIDE SEQUENCE [LARGE SCALE GENOMIC DNA]</scope>
    <source>
        <strain evidence="3">Weybridge</strain>
    </source>
</reference>
<dbReference type="OrthoDB" id="346618at2759"/>
<feature type="region of interest" description="Disordered" evidence="1">
    <location>
        <begin position="28"/>
        <end position="52"/>
    </location>
</feature>
<dbReference type="RefSeq" id="XP_013332897.1">
    <property type="nucleotide sequence ID" value="XM_013477443.1"/>
</dbReference>